<name>A0A927R7H0_9ACTN</name>
<dbReference type="SUPFAM" id="SSF50939">
    <property type="entry name" value="Sialidases"/>
    <property type="match status" value="1"/>
</dbReference>
<dbReference type="EMBL" id="JADBEB010000001">
    <property type="protein sequence ID" value="MBE1489419.1"/>
    <property type="molecule type" value="Genomic_DNA"/>
</dbReference>
<dbReference type="Proteomes" id="UP000649753">
    <property type="component" value="Unassembled WGS sequence"/>
</dbReference>
<sequence>MREPHFDNLRAYVDDAARQPDFAVIRQRAVRVRRRRRATASSAAAVVAALFATSLGYATAGGPQAPDPTPSVSAVPDVGWPRVTSVVATGSTDLYAVFEPCRDCAAQLYASDDAGASWQRRAAPPRSADDVGGMLVSLGGNALAWRESRRVLLLEEVEVGRLPSTTQSPTVPPSPPAPDRLWITVDGGRTWRRPVVDPKPVTAVPPGTRPVDCQLVGRPSPCKIYAVDPVSGRFAPLVRQPGITVEARWTDRVVVPLGAQLWVPGLDPASGRPAVASSADGGRTWNTTVFGGGEQERNPALSTVTAGTGDTAYALVYRDDHSRDPYRTTDGGATWRPVRGGALTDIPARGLVTTDGAHVVRSSQGFQVSRDGGRYQPATLPGYPADLLQPTAGEVPVPQAAKRYLVWSESYLYLSDDGWTWRQVDMP</sequence>
<keyword evidence="3" id="KW-1185">Reference proteome</keyword>
<protein>
    <submittedName>
        <fullName evidence="2">Uncharacterized protein</fullName>
    </submittedName>
</protein>
<gene>
    <name evidence="2" type="ORF">H4W31_005057</name>
</gene>
<feature type="transmembrane region" description="Helical" evidence="1">
    <location>
        <begin position="38"/>
        <end position="58"/>
    </location>
</feature>
<dbReference type="AlphaFoldDB" id="A0A927R7H0"/>
<reference evidence="2" key="1">
    <citation type="submission" date="2020-10" db="EMBL/GenBank/DDBJ databases">
        <title>Sequencing the genomes of 1000 actinobacteria strains.</title>
        <authorList>
            <person name="Klenk H.-P."/>
        </authorList>
    </citation>
    <scope>NUCLEOTIDE SEQUENCE</scope>
    <source>
        <strain evidence="2">DSM 46832</strain>
    </source>
</reference>
<evidence type="ECO:0000256" key="1">
    <source>
        <dbReference type="SAM" id="Phobius"/>
    </source>
</evidence>
<keyword evidence="1" id="KW-0812">Transmembrane</keyword>
<dbReference type="InterPro" id="IPR015943">
    <property type="entry name" value="WD40/YVTN_repeat-like_dom_sf"/>
</dbReference>
<organism evidence="2 3">
    <name type="scientific">Plantactinospora soyae</name>
    <dbReference type="NCBI Taxonomy" id="1544732"/>
    <lineage>
        <taxon>Bacteria</taxon>
        <taxon>Bacillati</taxon>
        <taxon>Actinomycetota</taxon>
        <taxon>Actinomycetes</taxon>
        <taxon>Micromonosporales</taxon>
        <taxon>Micromonosporaceae</taxon>
        <taxon>Plantactinospora</taxon>
    </lineage>
</organism>
<dbReference type="InterPro" id="IPR036278">
    <property type="entry name" value="Sialidase_sf"/>
</dbReference>
<proteinExistence type="predicted"/>
<accession>A0A927R7H0</accession>
<evidence type="ECO:0000313" key="2">
    <source>
        <dbReference type="EMBL" id="MBE1489419.1"/>
    </source>
</evidence>
<keyword evidence="1" id="KW-0472">Membrane</keyword>
<keyword evidence="1" id="KW-1133">Transmembrane helix</keyword>
<dbReference type="RefSeq" id="WP_192768896.1">
    <property type="nucleotide sequence ID" value="NZ_JADBEB010000001.1"/>
</dbReference>
<comment type="caution">
    <text evidence="2">The sequence shown here is derived from an EMBL/GenBank/DDBJ whole genome shotgun (WGS) entry which is preliminary data.</text>
</comment>
<dbReference type="Gene3D" id="2.130.10.10">
    <property type="entry name" value="YVTN repeat-like/Quinoprotein amine dehydrogenase"/>
    <property type="match status" value="1"/>
</dbReference>
<evidence type="ECO:0000313" key="3">
    <source>
        <dbReference type="Proteomes" id="UP000649753"/>
    </source>
</evidence>